<accession>A0A251NI53</accession>
<proteinExistence type="predicted"/>
<dbReference type="Gramene" id="ONH99000">
    <property type="protein sequence ID" value="ONH99000"/>
    <property type="gene ID" value="PRUPE_6G004000"/>
</dbReference>
<gene>
    <name evidence="1" type="ORF">PRUPE_6G004000</name>
</gene>
<keyword evidence="2" id="KW-1185">Reference proteome</keyword>
<dbReference type="AlphaFoldDB" id="A0A251NI53"/>
<protein>
    <submittedName>
        <fullName evidence="1">Uncharacterized protein</fullName>
    </submittedName>
</protein>
<dbReference type="Proteomes" id="UP000006882">
    <property type="component" value="Chromosome G6"/>
</dbReference>
<organism evidence="1 2">
    <name type="scientific">Prunus persica</name>
    <name type="common">Peach</name>
    <name type="synonym">Amygdalus persica</name>
    <dbReference type="NCBI Taxonomy" id="3760"/>
    <lineage>
        <taxon>Eukaryota</taxon>
        <taxon>Viridiplantae</taxon>
        <taxon>Streptophyta</taxon>
        <taxon>Embryophyta</taxon>
        <taxon>Tracheophyta</taxon>
        <taxon>Spermatophyta</taxon>
        <taxon>Magnoliopsida</taxon>
        <taxon>eudicotyledons</taxon>
        <taxon>Gunneridae</taxon>
        <taxon>Pentapetalae</taxon>
        <taxon>rosids</taxon>
        <taxon>fabids</taxon>
        <taxon>Rosales</taxon>
        <taxon>Rosaceae</taxon>
        <taxon>Amygdaloideae</taxon>
        <taxon>Amygdaleae</taxon>
        <taxon>Prunus</taxon>
    </lineage>
</organism>
<reference evidence="1 2" key="1">
    <citation type="journal article" date="2013" name="Nat. Genet.">
        <title>The high-quality draft genome of peach (Prunus persica) identifies unique patterns of genetic diversity, domestication and genome evolution.</title>
        <authorList>
            <consortium name="International Peach Genome Initiative"/>
            <person name="Verde I."/>
            <person name="Abbott A.G."/>
            <person name="Scalabrin S."/>
            <person name="Jung S."/>
            <person name="Shu S."/>
            <person name="Marroni F."/>
            <person name="Zhebentyayeva T."/>
            <person name="Dettori M.T."/>
            <person name="Grimwood J."/>
            <person name="Cattonaro F."/>
            <person name="Zuccolo A."/>
            <person name="Rossini L."/>
            <person name="Jenkins J."/>
            <person name="Vendramin E."/>
            <person name="Meisel L.A."/>
            <person name="Decroocq V."/>
            <person name="Sosinski B."/>
            <person name="Prochnik S."/>
            <person name="Mitros T."/>
            <person name="Policriti A."/>
            <person name="Cipriani G."/>
            <person name="Dondini L."/>
            <person name="Ficklin S."/>
            <person name="Goodstein D.M."/>
            <person name="Xuan P."/>
            <person name="Del Fabbro C."/>
            <person name="Aramini V."/>
            <person name="Copetti D."/>
            <person name="Gonzalez S."/>
            <person name="Horner D.S."/>
            <person name="Falchi R."/>
            <person name="Lucas S."/>
            <person name="Mica E."/>
            <person name="Maldonado J."/>
            <person name="Lazzari B."/>
            <person name="Bielenberg D."/>
            <person name="Pirona R."/>
            <person name="Miculan M."/>
            <person name="Barakat A."/>
            <person name="Testolin R."/>
            <person name="Stella A."/>
            <person name="Tartarini S."/>
            <person name="Tonutti P."/>
            <person name="Arus P."/>
            <person name="Orellana A."/>
            <person name="Wells C."/>
            <person name="Main D."/>
            <person name="Vizzotto G."/>
            <person name="Silva H."/>
            <person name="Salamini F."/>
            <person name="Schmutz J."/>
            <person name="Morgante M."/>
            <person name="Rokhsar D.S."/>
        </authorList>
    </citation>
    <scope>NUCLEOTIDE SEQUENCE [LARGE SCALE GENOMIC DNA]</scope>
    <source>
        <strain evidence="2">cv. Nemared</strain>
    </source>
</reference>
<dbReference type="EMBL" id="CM007656">
    <property type="protein sequence ID" value="ONH99000.1"/>
    <property type="molecule type" value="Genomic_DNA"/>
</dbReference>
<evidence type="ECO:0000313" key="2">
    <source>
        <dbReference type="Proteomes" id="UP000006882"/>
    </source>
</evidence>
<sequence>MYETKRKQREREREDHHQYPLTIKIHNINKMNSTSVCGHKVIIRFSQENLSKLSTNQPPTFVVIENNVI</sequence>
<evidence type="ECO:0000313" key="1">
    <source>
        <dbReference type="EMBL" id="ONH99000.1"/>
    </source>
</evidence>
<name>A0A251NI53_PRUPE</name>